<dbReference type="SUPFAM" id="SSF64307">
    <property type="entry name" value="SirA-like"/>
    <property type="match status" value="1"/>
</dbReference>
<dbReference type="InterPro" id="IPR018720">
    <property type="entry name" value="DUF2249"/>
</dbReference>
<sequence>MISATMRVGELLGRYPELEDWLMLNVPRLARLSNPHLRRMLSRWLTLSQLAQMLHVDVDQLLMAVNQALNVTKQPVTPPIEPPAWLQERPIYQTIYVDQMSNEVDDPVQLILRSAKTVPAGTVLLLVNAFDLTQLCASLEHQGFVSWQRPNQAHWDCYLYRKLPGEEQWFAARPEQKQYTVIDNRGLKTPLPLVNILAALSNLEPGQQLLSLTDLQPTYLFPMLDERGFIYSTSRAIDYGYITTISRPLISVN</sequence>
<protein>
    <recommendedName>
        <fullName evidence="5">DUF1858 domain-containing protein</fullName>
    </recommendedName>
</protein>
<keyword evidence="4" id="KW-1185">Reference proteome</keyword>
<name>A0A0P6XWK3_9CHLR</name>
<evidence type="ECO:0000259" key="2">
    <source>
        <dbReference type="Pfam" id="PF10006"/>
    </source>
</evidence>
<dbReference type="Pfam" id="PF08984">
    <property type="entry name" value="DUF1858"/>
    <property type="match status" value="1"/>
</dbReference>
<dbReference type="STRING" id="70996.SE18_08970"/>
<proteinExistence type="predicted"/>
<dbReference type="EMBL" id="LGKP01000015">
    <property type="protein sequence ID" value="KPL88804.1"/>
    <property type="molecule type" value="Genomic_DNA"/>
</dbReference>
<organism evidence="3 4">
    <name type="scientific">Herpetosiphon geysericola</name>
    <dbReference type="NCBI Taxonomy" id="70996"/>
    <lineage>
        <taxon>Bacteria</taxon>
        <taxon>Bacillati</taxon>
        <taxon>Chloroflexota</taxon>
        <taxon>Chloroflexia</taxon>
        <taxon>Herpetosiphonales</taxon>
        <taxon>Herpetosiphonaceae</taxon>
        <taxon>Herpetosiphon</taxon>
    </lineage>
</organism>
<dbReference type="AlphaFoldDB" id="A0A0P6XWK3"/>
<dbReference type="Gene3D" id="3.30.110.40">
    <property type="entry name" value="TusA-like domain"/>
    <property type="match status" value="1"/>
</dbReference>
<feature type="domain" description="DUF1858" evidence="1">
    <location>
        <begin position="2"/>
        <end position="61"/>
    </location>
</feature>
<dbReference type="InterPro" id="IPR036868">
    <property type="entry name" value="TusA-like_sf"/>
</dbReference>
<dbReference type="SUPFAM" id="SSF140683">
    <property type="entry name" value="SP0561-like"/>
    <property type="match status" value="1"/>
</dbReference>
<evidence type="ECO:0008006" key="5">
    <source>
        <dbReference type="Google" id="ProtNLM"/>
    </source>
</evidence>
<reference evidence="3 4" key="1">
    <citation type="submission" date="2015-07" db="EMBL/GenBank/DDBJ databases">
        <title>Whole genome sequence of Herpetosiphon geysericola DSM 7119.</title>
        <authorList>
            <person name="Hemp J."/>
            <person name="Ward L.M."/>
            <person name="Pace L.A."/>
            <person name="Fischer W.W."/>
        </authorList>
    </citation>
    <scope>NUCLEOTIDE SEQUENCE [LARGE SCALE GENOMIC DNA]</scope>
    <source>
        <strain evidence="3 4">DSM 7119</strain>
    </source>
</reference>
<comment type="caution">
    <text evidence="3">The sequence shown here is derived from an EMBL/GenBank/DDBJ whole genome shotgun (WGS) entry which is preliminary data.</text>
</comment>
<dbReference type="InterPro" id="IPR038062">
    <property type="entry name" value="ScdA-like_N_sf"/>
</dbReference>
<gene>
    <name evidence="3" type="ORF">SE18_08970</name>
</gene>
<dbReference type="Pfam" id="PF10006">
    <property type="entry name" value="DUF2249"/>
    <property type="match status" value="1"/>
</dbReference>
<evidence type="ECO:0000259" key="1">
    <source>
        <dbReference type="Pfam" id="PF08984"/>
    </source>
</evidence>
<evidence type="ECO:0000313" key="4">
    <source>
        <dbReference type="Proteomes" id="UP000050277"/>
    </source>
</evidence>
<dbReference type="Gene3D" id="1.10.3910.10">
    <property type="entry name" value="SP0561-like"/>
    <property type="match status" value="1"/>
</dbReference>
<evidence type="ECO:0000313" key="3">
    <source>
        <dbReference type="EMBL" id="KPL88804.1"/>
    </source>
</evidence>
<dbReference type="InterPro" id="IPR015077">
    <property type="entry name" value="DUF1858"/>
</dbReference>
<accession>A0A0P6XWK3</accession>
<feature type="domain" description="DUF2249" evidence="2">
    <location>
        <begin position="181"/>
        <end position="235"/>
    </location>
</feature>
<dbReference type="Proteomes" id="UP000050277">
    <property type="component" value="Unassembled WGS sequence"/>
</dbReference>
<dbReference type="OrthoDB" id="128918at2"/>
<dbReference type="RefSeq" id="WP_054534103.1">
    <property type="nucleotide sequence ID" value="NZ_LGKP01000015.1"/>
</dbReference>